<organism evidence="4 5">
    <name type="scientific">Paracoccidioides brasiliensis</name>
    <dbReference type="NCBI Taxonomy" id="121759"/>
    <lineage>
        <taxon>Eukaryota</taxon>
        <taxon>Fungi</taxon>
        <taxon>Dikarya</taxon>
        <taxon>Ascomycota</taxon>
        <taxon>Pezizomycotina</taxon>
        <taxon>Eurotiomycetes</taxon>
        <taxon>Eurotiomycetidae</taxon>
        <taxon>Onygenales</taxon>
        <taxon>Ajellomycetaceae</taxon>
        <taxon>Paracoccidioides</taxon>
    </lineage>
</organism>
<sequence>MKIRCRIRIKQLVETTLSTRRAKQEQHSLTLKTTATENVSCTCDKIGLNIEMVELAALPTEVILYVAEQLQSQKAINWFSQTNRRFHCILDPYLYRFNAKHRRASALRWAARHSNIEVARKSLDGGANIHIRAKICPHLNVFQEAVCARNRIKKWLARPCHPNESRRQYSLRVHDMPCPKNDAMLLFLLERGAYVDSMFKSRETPLFAAVNQPDTQLVKLLIENGANVNFSNDVGNTILHEAVTGCNAWVVRFLLENGASVHSRNVFGCTPLHLASRGRILVQLWANIERSNCLPGMSSRFCATQCRRKLLECDADAGAKDPYDPDVRCEVVQILIESGSDLEARTVDGVTPVLFGALYGAELKVLRVLVENGARTDIEKPDGTSLVSLAESRHELTEILIANSPQPVDHD</sequence>
<dbReference type="InterPro" id="IPR036770">
    <property type="entry name" value="Ankyrin_rpt-contain_sf"/>
</dbReference>
<dbReference type="GO" id="GO:0005634">
    <property type="term" value="C:nucleus"/>
    <property type="evidence" value="ECO:0007669"/>
    <property type="project" value="TreeGrafter"/>
</dbReference>
<proteinExistence type="predicted"/>
<dbReference type="VEuPathDB" id="FungiDB:PABG_04283"/>
<name>A0A1D2JP29_PARBR</name>
<dbReference type="SMART" id="SM00248">
    <property type="entry name" value="ANK"/>
    <property type="match status" value="5"/>
</dbReference>
<evidence type="ECO:0000256" key="2">
    <source>
        <dbReference type="ARBA" id="ARBA00023043"/>
    </source>
</evidence>
<dbReference type="PROSITE" id="PS50297">
    <property type="entry name" value="ANK_REP_REGION"/>
    <property type="match status" value="2"/>
</dbReference>
<dbReference type="Gene3D" id="1.25.40.20">
    <property type="entry name" value="Ankyrin repeat-containing domain"/>
    <property type="match status" value="1"/>
</dbReference>
<keyword evidence="2 3" id="KW-0040">ANK repeat</keyword>
<dbReference type="EMBL" id="LZYO01000011">
    <property type="protein sequence ID" value="ODH44948.1"/>
    <property type="molecule type" value="Genomic_DNA"/>
</dbReference>
<dbReference type="GO" id="GO:0045944">
    <property type="term" value="P:positive regulation of transcription by RNA polymerase II"/>
    <property type="evidence" value="ECO:0007669"/>
    <property type="project" value="TreeGrafter"/>
</dbReference>
<dbReference type="Proteomes" id="UP000242814">
    <property type="component" value="Unassembled WGS sequence"/>
</dbReference>
<accession>A0A1D2JP29</accession>
<dbReference type="VEuPathDB" id="FungiDB:PADG_04659"/>
<dbReference type="PANTHER" id="PTHR24193">
    <property type="entry name" value="ANKYRIN REPEAT PROTEIN"/>
    <property type="match status" value="1"/>
</dbReference>
<evidence type="ECO:0000313" key="5">
    <source>
        <dbReference type="Proteomes" id="UP000242814"/>
    </source>
</evidence>
<dbReference type="Pfam" id="PF12796">
    <property type="entry name" value="Ank_2"/>
    <property type="match status" value="1"/>
</dbReference>
<evidence type="ECO:0000256" key="3">
    <source>
        <dbReference type="PROSITE-ProRule" id="PRU00023"/>
    </source>
</evidence>
<evidence type="ECO:0000313" key="4">
    <source>
        <dbReference type="EMBL" id="ODH44948.1"/>
    </source>
</evidence>
<feature type="repeat" description="ANK" evidence="3">
    <location>
        <begin position="234"/>
        <end position="266"/>
    </location>
</feature>
<dbReference type="PANTHER" id="PTHR24193:SF121">
    <property type="entry name" value="ADA2A-CONTAINING COMPLEX COMPONENT 3, ISOFORM D"/>
    <property type="match status" value="1"/>
</dbReference>
<protein>
    <submittedName>
        <fullName evidence="4">Uncharacterized protein</fullName>
    </submittedName>
</protein>
<feature type="repeat" description="ANK" evidence="3">
    <location>
        <begin position="201"/>
        <end position="233"/>
    </location>
</feature>
<dbReference type="PROSITE" id="PS50088">
    <property type="entry name" value="ANK_REPEAT"/>
    <property type="match status" value="2"/>
</dbReference>
<evidence type="ECO:0000256" key="1">
    <source>
        <dbReference type="ARBA" id="ARBA00022737"/>
    </source>
</evidence>
<reference evidence="4 5" key="1">
    <citation type="submission" date="2016-06" db="EMBL/GenBank/DDBJ databases">
        <authorList>
            <person name="Kjaerup R.B."/>
            <person name="Dalgaard T.S."/>
            <person name="Juul-Madsen H.R."/>
        </authorList>
    </citation>
    <scope>NUCLEOTIDE SEQUENCE [LARGE SCALE GENOMIC DNA]</scope>
    <source>
        <strain evidence="4 5">Pb300</strain>
    </source>
</reference>
<comment type="caution">
    <text evidence="4">The sequence shown here is derived from an EMBL/GenBank/DDBJ whole genome shotgun (WGS) entry which is preliminary data.</text>
</comment>
<gene>
    <name evidence="4" type="ORF">ACO22_00571</name>
</gene>
<dbReference type="AlphaFoldDB" id="A0A1D2JP29"/>
<dbReference type="GO" id="GO:0000976">
    <property type="term" value="F:transcription cis-regulatory region binding"/>
    <property type="evidence" value="ECO:0007669"/>
    <property type="project" value="TreeGrafter"/>
</dbReference>
<dbReference type="SUPFAM" id="SSF48403">
    <property type="entry name" value="Ankyrin repeat"/>
    <property type="match status" value="1"/>
</dbReference>
<keyword evidence="1" id="KW-0677">Repeat</keyword>
<dbReference type="InterPro" id="IPR050663">
    <property type="entry name" value="Ankyrin-SOCS_Box"/>
</dbReference>
<dbReference type="InterPro" id="IPR002110">
    <property type="entry name" value="Ankyrin_rpt"/>
</dbReference>